<organism evidence="1 2">
    <name type="scientific">Candidatus Methylocalor cossyra</name>
    <dbReference type="NCBI Taxonomy" id="3108543"/>
    <lineage>
        <taxon>Bacteria</taxon>
        <taxon>Pseudomonadati</taxon>
        <taxon>Pseudomonadota</taxon>
        <taxon>Gammaproteobacteria</taxon>
        <taxon>Methylococcales</taxon>
        <taxon>Methylococcaceae</taxon>
        <taxon>Candidatus Methylocalor</taxon>
    </lineage>
</organism>
<sequence length="391" mass="42450">MFLQIHTLTSYHATLLNRDDVGLAKRIPFGDGPRLRISSQCLKRHWRAALRQSLNLPPGIRSRQFFAREIFPRLVATGVPEALARRLTRRLMEKLVGGGAEEGESLVLKQAVLFGKPEADYLVALLEKCAAAGETMALETLDAHFKGEKRNLAAMLRQAGYGNLFAGLEGALFGRFVTSDLLARCDAPVHVAHAFTVHTLDTEVDYFTAVDELNRVDEPGAAHAGDMELGAGVFYGYVVVDLPLLVSNLTGCDVRDWRAGDPGDACRVLEQLIQAIATVSPGAKLGATAPYAYSEFILLETGRQQPRSLANAYLQAVAIQGDVMQAAIDALARYLCHLEAMYGPTSECRAVATTRAWNPPEPCVLPVRSAIGRVLESAFGERCDGYLAAPV</sequence>
<keyword evidence="2" id="KW-1185">Reference proteome</keyword>
<name>A0ABP1C5V3_9GAMM</name>
<dbReference type="Pfam" id="PF09344">
    <property type="entry name" value="Cas_CT1975"/>
    <property type="match status" value="1"/>
</dbReference>
<reference evidence="1 2" key="1">
    <citation type="submission" date="2024-04" db="EMBL/GenBank/DDBJ databases">
        <authorList>
            <person name="Cremers G."/>
        </authorList>
    </citation>
    <scope>NUCLEOTIDE SEQUENCE [LARGE SCALE GENOMIC DNA]</scope>
    <source>
        <strain evidence="1">MeCH1-AG</strain>
    </source>
</reference>
<accession>A0ABP1C5V3</accession>
<dbReference type="Proteomes" id="UP001497493">
    <property type="component" value="Chromosome"/>
</dbReference>
<proteinExistence type="predicted"/>
<dbReference type="EMBL" id="OZ026884">
    <property type="protein sequence ID" value="CAL1239615.1"/>
    <property type="molecule type" value="Genomic_DNA"/>
</dbReference>
<gene>
    <name evidence="1" type="ORF">MECH1_V1_0839</name>
</gene>
<evidence type="ECO:0000313" key="2">
    <source>
        <dbReference type="Proteomes" id="UP001497493"/>
    </source>
</evidence>
<dbReference type="NCBIfam" id="TIGR01869">
    <property type="entry name" value="casC_Cse4"/>
    <property type="match status" value="1"/>
</dbReference>
<evidence type="ECO:0000313" key="1">
    <source>
        <dbReference type="EMBL" id="CAL1239615.1"/>
    </source>
</evidence>
<dbReference type="RefSeq" id="WP_348759158.1">
    <property type="nucleotide sequence ID" value="NZ_OZ026884.1"/>
</dbReference>
<dbReference type="InterPro" id="IPR010148">
    <property type="entry name" value="CRISPR-assoc_prot_CT1975"/>
</dbReference>
<protein>
    <submittedName>
        <fullName evidence="1">CRISPR-associated protein, Cse4 family</fullName>
    </submittedName>
</protein>